<proteinExistence type="predicted"/>
<dbReference type="EMBL" id="BAAACX010000007">
    <property type="protein sequence ID" value="GAA0385405.1"/>
    <property type="molecule type" value="Genomic_DNA"/>
</dbReference>
<name>A0ABN0Y6V7_9BACL</name>
<dbReference type="PROSITE" id="PS51175">
    <property type="entry name" value="CBM6"/>
    <property type="match status" value="1"/>
</dbReference>
<accession>A0ABN0Y6V7</accession>
<comment type="caution">
    <text evidence="7">The sequence shown here is derived from an EMBL/GenBank/DDBJ whole genome shotgun (WGS) entry which is preliminary data.</text>
</comment>
<keyword evidence="8" id="KW-1185">Reference proteome</keyword>
<evidence type="ECO:0000256" key="2">
    <source>
        <dbReference type="ARBA" id="ARBA00022801"/>
    </source>
</evidence>
<evidence type="ECO:0000313" key="8">
    <source>
        <dbReference type="Proteomes" id="UP001500340"/>
    </source>
</evidence>
<gene>
    <name evidence="7" type="ORF">GCM10008933_15620</name>
</gene>
<dbReference type="RefSeq" id="WP_343859566.1">
    <property type="nucleotide sequence ID" value="NZ_BAAACX010000007.1"/>
</dbReference>
<keyword evidence="2" id="KW-0378">Hydrolase</keyword>
<dbReference type="CDD" id="cd04078">
    <property type="entry name" value="CBM36_xylanase-like"/>
    <property type="match status" value="1"/>
</dbReference>
<dbReference type="InterPro" id="IPR008979">
    <property type="entry name" value="Galactose-bd-like_sf"/>
</dbReference>
<dbReference type="CDD" id="cd10953">
    <property type="entry name" value="CE4_SlAXE_like"/>
    <property type="match status" value="1"/>
</dbReference>
<feature type="chain" id="PRO_5045310767" evidence="4">
    <location>
        <begin position="31"/>
        <end position="356"/>
    </location>
</feature>
<evidence type="ECO:0000259" key="6">
    <source>
        <dbReference type="PROSITE" id="PS51677"/>
    </source>
</evidence>
<dbReference type="PROSITE" id="PS51677">
    <property type="entry name" value="NODB"/>
    <property type="match status" value="1"/>
</dbReference>
<organism evidence="7 8">
    <name type="scientific">Paenibacillus motobuensis</name>
    <dbReference type="NCBI Taxonomy" id="295324"/>
    <lineage>
        <taxon>Bacteria</taxon>
        <taxon>Bacillati</taxon>
        <taxon>Bacillota</taxon>
        <taxon>Bacilli</taxon>
        <taxon>Bacillales</taxon>
        <taxon>Paenibacillaceae</taxon>
        <taxon>Paenibacillus</taxon>
    </lineage>
</organism>
<keyword evidence="1" id="KW-0479">Metal-binding</keyword>
<dbReference type="Gene3D" id="2.60.120.260">
    <property type="entry name" value="Galactose-binding domain-like"/>
    <property type="match status" value="1"/>
</dbReference>
<dbReference type="InterPro" id="IPR050248">
    <property type="entry name" value="Polysacc_deacetylase_ArnD"/>
</dbReference>
<evidence type="ECO:0000313" key="7">
    <source>
        <dbReference type="EMBL" id="GAA0385405.1"/>
    </source>
</evidence>
<feature type="domain" description="CBM6" evidence="5">
    <location>
        <begin position="239"/>
        <end position="356"/>
    </location>
</feature>
<dbReference type="PANTHER" id="PTHR10587:SF133">
    <property type="entry name" value="CHITIN DEACETYLASE 1-RELATED"/>
    <property type="match status" value="1"/>
</dbReference>
<dbReference type="SUPFAM" id="SSF88713">
    <property type="entry name" value="Glycoside hydrolase/deacetylase"/>
    <property type="match status" value="1"/>
</dbReference>
<sequence>MFKSKIVKVVAVLGLFSSLFSIPMMPAVSAADASCPNGYVGLTYDDGPNPSNTTNLLNALKQNGLRATMFNIGQNAQSYPSLVQAQVNAGMWVGNHSYTHPHMTTLSTSQMSLEITWTQQAIQSATGTVPKLFRPPYGETNATLKSIEQQNGLTEVLWNVDSQDWNGASTAQIVAAVGTLQNGDVILMHDQYQTTLQAIPQIAQNLKSRGLCSGMISTSTGRAVEPDGGGTTNPPGNTTRVEAESMTKSGQYTGNISSPFNGVALYANGDSVKYTQNFTSGTHNFSLRGASNNSNMARVDLKIDGQTKGTFYFGGTSPAVNTLNNVSHGTGNQQIELVVTADNGTWDVYIDYLEIS</sequence>
<dbReference type="SUPFAM" id="SSF49785">
    <property type="entry name" value="Galactose-binding domain-like"/>
    <property type="match status" value="1"/>
</dbReference>
<dbReference type="Gene3D" id="3.20.20.370">
    <property type="entry name" value="Glycoside hydrolase/deacetylase"/>
    <property type="match status" value="1"/>
</dbReference>
<dbReference type="InterPro" id="IPR005084">
    <property type="entry name" value="CBM6"/>
</dbReference>
<reference evidence="7 8" key="1">
    <citation type="journal article" date="2019" name="Int. J. Syst. Evol. Microbiol.">
        <title>The Global Catalogue of Microorganisms (GCM) 10K type strain sequencing project: providing services to taxonomists for standard genome sequencing and annotation.</title>
        <authorList>
            <consortium name="The Broad Institute Genomics Platform"/>
            <consortium name="The Broad Institute Genome Sequencing Center for Infectious Disease"/>
            <person name="Wu L."/>
            <person name="Ma J."/>
        </authorList>
    </citation>
    <scope>NUCLEOTIDE SEQUENCE [LARGE SCALE GENOMIC DNA]</scope>
    <source>
        <strain evidence="7 8">JCM 12774</strain>
    </source>
</reference>
<dbReference type="Pfam" id="PF03422">
    <property type="entry name" value="CBM_6"/>
    <property type="match status" value="1"/>
</dbReference>
<evidence type="ECO:0000256" key="1">
    <source>
        <dbReference type="ARBA" id="ARBA00022723"/>
    </source>
</evidence>
<dbReference type="Proteomes" id="UP001500340">
    <property type="component" value="Unassembled WGS sequence"/>
</dbReference>
<evidence type="ECO:0000256" key="3">
    <source>
        <dbReference type="SAM" id="MobiDB-lite"/>
    </source>
</evidence>
<protein>
    <submittedName>
        <fullName evidence="7">Polysaccharide deacetylase family protein</fullName>
    </submittedName>
</protein>
<dbReference type="InterPro" id="IPR011330">
    <property type="entry name" value="Glyco_hydro/deAcase_b/a-brl"/>
</dbReference>
<feature type="domain" description="NodB homology" evidence="6">
    <location>
        <begin position="38"/>
        <end position="214"/>
    </location>
</feature>
<dbReference type="PANTHER" id="PTHR10587">
    <property type="entry name" value="GLYCOSYL TRANSFERASE-RELATED"/>
    <property type="match status" value="1"/>
</dbReference>
<evidence type="ECO:0000256" key="4">
    <source>
        <dbReference type="SAM" id="SignalP"/>
    </source>
</evidence>
<dbReference type="Pfam" id="PF01522">
    <property type="entry name" value="Polysacc_deac_1"/>
    <property type="match status" value="1"/>
</dbReference>
<evidence type="ECO:0000259" key="5">
    <source>
        <dbReference type="PROSITE" id="PS51175"/>
    </source>
</evidence>
<feature type="signal peptide" evidence="4">
    <location>
        <begin position="1"/>
        <end position="30"/>
    </location>
</feature>
<keyword evidence="4" id="KW-0732">Signal</keyword>
<feature type="region of interest" description="Disordered" evidence="3">
    <location>
        <begin position="219"/>
        <end position="238"/>
    </location>
</feature>
<dbReference type="InterPro" id="IPR002509">
    <property type="entry name" value="NODB_dom"/>
</dbReference>